<gene>
    <name evidence="10" type="ORF">H257_04341</name>
</gene>
<dbReference type="SUPFAM" id="SSF55347">
    <property type="entry name" value="Glyceraldehyde-3-phosphate dehydrogenase-like, C-terminal domain"/>
    <property type="match status" value="1"/>
</dbReference>
<dbReference type="GO" id="GO:0019878">
    <property type="term" value="P:lysine biosynthetic process via aminoadipic acid"/>
    <property type="evidence" value="ECO:0007669"/>
    <property type="project" value="TreeGrafter"/>
</dbReference>
<evidence type="ECO:0000256" key="5">
    <source>
        <dbReference type="ARBA" id="ARBA00023027"/>
    </source>
</evidence>
<dbReference type="InterPro" id="IPR007886">
    <property type="entry name" value="AlaDH/PNT_N"/>
</dbReference>
<dbReference type="FunFam" id="3.40.50.720:FF:000087">
    <property type="entry name" value="alpha-aminoadipic semialdehyde synthase, mitochondrial"/>
    <property type="match status" value="1"/>
</dbReference>
<reference evidence="10" key="1">
    <citation type="submission" date="2013-12" db="EMBL/GenBank/DDBJ databases">
        <title>The Genome Sequence of Aphanomyces astaci APO3.</title>
        <authorList>
            <consortium name="The Broad Institute Genomics Platform"/>
            <person name="Russ C."/>
            <person name="Tyler B."/>
            <person name="van West P."/>
            <person name="Dieguez-Uribeondo J."/>
            <person name="Young S.K."/>
            <person name="Zeng Q."/>
            <person name="Gargeya S."/>
            <person name="Fitzgerald M."/>
            <person name="Abouelleil A."/>
            <person name="Alvarado L."/>
            <person name="Chapman S.B."/>
            <person name="Gainer-Dewar J."/>
            <person name="Goldberg J."/>
            <person name="Griggs A."/>
            <person name="Gujja S."/>
            <person name="Hansen M."/>
            <person name="Howarth C."/>
            <person name="Imamovic A."/>
            <person name="Ireland A."/>
            <person name="Larimer J."/>
            <person name="McCowan C."/>
            <person name="Murphy C."/>
            <person name="Pearson M."/>
            <person name="Poon T.W."/>
            <person name="Priest M."/>
            <person name="Roberts A."/>
            <person name="Saif S."/>
            <person name="Shea T."/>
            <person name="Sykes S."/>
            <person name="Wortman J."/>
            <person name="Nusbaum C."/>
            <person name="Birren B."/>
        </authorList>
    </citation>
    <scope>NUCLEOTIDE SEQUENCE [LARGE SCALE GENOMIC DNA]</scope>
    <source>
        <strain evidence="10">APO3</strain>
    </source>
</reference>
<evidence type="ECO:0000259" key="9">
    <source>
        <dbReference type="SMART" id="SM01003"/>
    </source>
</evidence>
<dbReference type="SUPFAM" id="SSF52283">
    <property type="entry name" value="Formate/glycerate dehydrogenase catalytic domain-like"/>
    <property type="match status" value="1"/>
</dbReference>
<evidence type="ECO:0000256" key="1">
    <source>
        <dbReference type="ARBA" id="ARBA00004682"/>
    </source>
</evidence>
<feature type="domain" description="Alanine dehydrogenase/pyridine nucleotide transhydrogenase N-terminal" evidence="9">
    <location>
        <begin position="33"/>
        <end position="166"/>
    </location>
</feature>
<evidence type="ECO:0000256" key="2">
    <source>
        <dbReference type="ARBA" id="ARBA00004720"/>
    </source>
</evidence>
<proteinExistence type="inferred from homology"/>
<feature type="domain" description="Alanine dehydrogenase/pyridine nucleotide transhydrogenase NAD(H)-binding" evidence="8">
    <location>
        <begin position="213"/>
        <end position="396"/>
    </location>
</feature>
<comment type="similarity">
    <text evidence="7">In the C-terminal section; belongs to the saccharopine dehydrogenase family.</text>
</comment>
<dbReference type="InterPro" id="IPR007545">
    <property type="entry name" value="LOR/SDH_bifunc_enz_cons_dom"/>
</dbReference>
<dbReference type="STRING" id="112090.W4GVH2"/>
<dbReference type="SMART" id="SM01003">
    <property type="entry name" value="AlaDh_PNT_N"/>
    <property type="match status" value="1"/>
</dbReference>
<dbReference type="PANTHER" id="PTHR11133">
    <property type="entry name" value="SACCHAROPINE DEHYDROGENASE"/>
    <property type="match status" value="1"/>
</dbReference>
<dbReference type="OrthoDB" id="10059875at2759"/>
<accession>W4GVH2</accession>
<keyword evidence="6" id="KW-0511">Multifunctional enzyme</keyword>
<comment type="pathway">
    <text evidence="2">Amino-acid degradation; L-lysine degradation via saccharopine pathway; glutaryl-CoA from L-lysine: step 2/6.</text>
</comment>
<dbReference type="GeneID" id="20806337"/>
<keyword evidence="5" id="KW-0520">NAD</keyword>
<dbReference type="Pfam" id="PF04455">
    <property type="entry name" value="Saccharop_dh_N"/>
    <property type="match status" value="1"/>
</dbReference>
<sequence length="1036" mass="113490">MIRSLLHKSTAPSRVAFQHRHLSSSHQHAKCVGVVREVYNKWERRAPVTPAHVHELVQAGIEVRVQPSTQRIFTDDQYVSAGANVTDDLSPANVIVGVKQVPIANLLPDKTYMFFSHTIKAQPENMKLLDAILAKRIRMIDYECITQGGQRNGQRLIAFGGYAGRAGMLAGFRGLGERLINKGYSSPFVNIGSAYMYPDLTRAKDAVVAAGKLIQQNGLPADLAPMTVVFTGNGNVSKGAQEMFKLLPHKMVDPSELPHLPPNRHLVYGCVVNERHMVRHTNKAEFTKSDYYKHPEQYEPVFHQTIAPYTSLLVNCMYWDDRYPRLLTKDQMDELARHAGGNPKLQGVADISCDLGGSVEFLDRSTTIEDPFYLYDIQSRTSKASLESSPGVMMMGVDILPSELPTESSTHFGNHLVGFLKTLSAADAANLPAELEGAVIAKEGKLAPKFEYIQSMRQERERSKGYQYATEAAAIAGSTCVQFEGHMFDSGLLDNVLNLVESHNGGFAVIECQVRPNFNDADSQTTSARVSRVIVQISMDTRGELDEILRKIHDLADVTPRAEANVRELPEYCQGKYDETLRQIIKDGAGMSFSGNISVHDAKERKHIVCLGAGLVSAPLVEYLTRDPNHSLTVVSGLPGEASAMAQKFTKKNRAVKPATVDVGRDPRAVAALVAEADCVVSLLPAPMHVNIAKLCLDASTPLVTASYISPEMQALHAQAQAQRTPILCELGLDPGMDHMSAMKVIDQVQAQNGRVVSFSSVCGGLPAPEAADNPIAYKFSWSPRGVLMAALNAAQYRKNGHVVQVPGEDLLTAAERVNFLPAFALEQIPNRNSLPYADIYNIPDAESVYRGTLRYAGNCSIMHQCRLLGLMNPNPETLPATWPELVAKLKAKKSSLRPDAEAFLTWLGLDDPSALVDPSATCTIDAFCALLIQKLSYLPGERDMAIMHHEFGVEFPDRRREIITSTYVGYGDDESTVMAKTVGMSAAIGVELILRGDVQSTGVLTPTTPDIYTPGLARLEAEGIRFIEKTRVVTK</sequence>
<evidence type="ECO:0000259" key="8">
    <source>
        <dbReference type="SMART" id="SM01002"/>
    </source>
</evidence>
<evidence type="ECO:0000256" key="3">
    <source>
        <dbReference type="ARBA" id="ARBA00022857"/>
    </source>
</evidence>
<name>W4GVH2_APHAT</name>
<dbReference type="FunFam" id="3.30.360.10:FF:000008">
    <property type="entry name" value="Alpha-aminoadipic semialdehyde synthase, mitochondrial"/>
    <property type="match status" value="1"/>
</dbReference>
<dbReference type="Pfam" id="PF05222">
    <property type="entry name" value="AlaDh_PNT_N"/>
    <property type="match status" value="1"/>
</dbReference>
<protein>
    <submittedName>
        <fullName evidence="10">Uncharacterized protein</fullName>
    </submittedName>
</protein>
<dbReference type="Gene3D" id="3.40.50.720">
    <property type="entry name" value="NAD(P)-binding Rossmann-like Domain"/>
    <property type="match status" value="3"/>
</dbReference>
<dbReference type="InterPro" id="IPR005097">
    <property type="entry name" value="Sacchrp_dh_NADP-bd"/>
</dbReference>
<dbReference type="Pfam" id="PF16653">
    <property type="entry name" value="Sacchrp_dh_C"/>
    <property type="match status" value="1"/>
</dbReference>
<dbReference type="Gene3D" id="1.10.1870.10">
    <property type="entry name" value="Domain 3, Saccharopine reductase"/>
    <property type="match status" value="1"/>
</dbReference>
<evidence type="ECO:0000256" key="6">
    <source>
        <dbReference type="ARBA" id="ARBA00023268"/>
    </source>
</evidence>
<evidence type="ECO:0000256" key="4">
    <source>
        <dbReference type="ARBA" id="ARBA00023002"/>
    </source>
</evidence>
<dbReference type="RefSeq" id="XP_009827092.1">
    <property type="nucleotide sequence ID" value="XM_009828790.1"/>
</dbReference>
<organism evidence="10">
    <name type="scientific">Aphanomyces astaci</name>
    <name type="common">Crayfish plague agent</name>
    <dbReference type="NCBI Taxonomy" id="112090"/>
    <lineage>
        <taxon>Eukaryota</taxon>
        <taxon>Sar</taxon>
        <taxon>Stramenopiles</taxon>
        <taxon>Oomycota</taxon>
        <taxon>Saprolegniomycetes</taxon>
        <taxon>Saprolegniales</taxon>
        <taxon>Verrucalvaceae</taxon>
        <taxon>Aphanomyces</taxon>
    </lineage>
</organism>
<dbReference type="Gene3D" id="3.30.70.2690">
    <property type="entry name" value="LOR/SDH bifunctional enzyme, conserved domain"/>
    <property type="match status" value="1"/>
</dbReference>
<dbReference type="EMBL" id="KI913120">
    <property type="protein sequence ID" value="ETV83662.1"/>
    <property type="molecule type" value="Genomic_DNA"/>
</dbReference>
<dbReference type="Pfam" id="PF03435">
    <property type="entry name" value="Sacchrp_dh_NADP"/>
    <property type="match status" value="1"/>
</dbReference>
<dbReference type="InterPro" id="IPR032095">
    <property type="entry name" value="Sacchrp_dh-like_C"/>
</dbReference>
<dbReference type="InterPro" id="IPR036291">
    <property type="entry name" value="NAD(P)-bd_dom_sf"/>
</dbReference>
<dbReference type="UniPathway" id="UPA00868">
    <property type="reaction ID" value="UER00835"/>
</dbReference>
<evidence type="ECO:0000313" key="10">
    <source>
        <dbReference type="EMBL" id="ETV83662.1"/>
    </source>
</evidence>
<dbReference type="SUPFAM" id="SSF51735">
    <property type="entry name" value="NAD(P)-binding Rossmann-fold domains"/>
    <property type="match status" value="1"/>
</dbReference>
<dbReference type="InterPro" id="IPR051168">
    <property type="entry name" value="AASS"/>
</dbReference>
<keyword evidence="3" id="KW-0521">NADP</keyword>
<keyword evidence="4" id="KW-0560">Oxidoreductase</keyword>
<dbReference type="Gene3D" id="3.30.360.10">
    <property type="entry name" value="Dihydrodipicolinate Reductase, domain 2"/>
    <property type="match status" value="1"/>
</dbReference>
<dbReference type="AlphaFoldDB" id="W4GVH2"/>
<dbReference type="CDD" id="cd12189">
    <property type="entry name" value="LKR_SDH_like"/>
    <property type="match status" value="1"/>
</dbReference>
<dbReference type="InterPro" id="IPR043009">
    <property type="entry name" value="LOR/SDH_bifunc_enz_cons_dom_sf"/>
</dbReference>
<dbReference type="PANTHER" id="PTHR11133:SF22">
    <property type="entry name" value="ALPHA-AMINOADIPIC SEMIALDEHYDE SYNTHASE, MITOCHONDRIAL"/>
    <property type="match status" value="1"/>
</dbReference>
<evidence type="ECO:0000256" key="7">
    <source>
        <dbReference type="ARBA" id="ARBA00025744"/>
    </source>
</evidence>
<dbReference type="GO" id="GO:0004753">
    <property type="term" value="F:saccharopine dehydrogenase activity"/>
    <property type="evidence" value="ECO:0007669"/>
    <property type="project" value="TreeGrafter"/>
</dbReference>
<dbReference type="GO" id="GO:0033512">
    <property type="term" value="P:L-lysine catabolic process to acetyl-CoA via saccharopine"/>
    <property type="evidence" value="ECO:0007669"/>
    <property type="project" value="UniProtKB-UniPathway"/>
</dbReference>
<dbReference type="SMART" id="SM01002">
    <property type="entry name" value="AlaDh_PNT_C"/>
    <property type="match status" value="1"/>
</dbReference>
<dbReference type="InterPro" id="IPR007698">
    <property type="entry name" value="AlaDH/PNT_NAD(H)-bd"/>
</dbReference>
<dbReference type="GO" id="GO:0005737">
    <property type="term" value="C:cytoplasm"/>
    <property type="evidence" value="ECO:0007669"/>
    <property type="project" value="TreeGrafter"/>
</dbReference>
<comment type="pathway">
    <text evidence="1">Amino-acid degradation; L-lysine degradation via saccharopine pathway; glutaryl-CoA from L-lysine: step 1/6.</text>
</comment>
<dbReference type="VEuPathDB" id="FungiDB:H257_04341"/>